<dbReference type="GO" id="GO:0003700">
    <property type="term" value="F:DNA-binding transcription factor activity"/>
    <property type="evidence" value="ECO:0007669"/>
    <property type="project" value="TreeGrafter"/>
</dbReference>
<dbReference type="PROSITE" id="PS51063">
    <property type="entry name" value="HTH_CRP_2"/>
    <property type="match status" value="1"/>
</dbReference>
<evidence type="ECO:0000256" key="1">
    <source>
        <dbReference type="ARBA" id="ARBA00023015"/>
    </source>
</evidence>
<dbReference type="PANTHER" id="PTHR24567:SF75">
    <property type="entry name" value="FUMARATE AND NITRATE REDUCTION REGULATORY PROTEIN"/>
    <property type="match status" value="1"/>
</dbReference>
<name>A0A212T227_9BURK</name>
<evidence type="ECO:0000256" key="3">
    <source>
        <dbReference type="ARBA" id="ARBA00023163"/>
    </source>
</evidence>
<dbReference type="Pfam" id="PF13545">
    <property type="entry name" value="HTH_Crp_2"/>
    <property type="match status" value="1"/>
</dbReference>
<dbReference type="GO" id="GO:0003677">
    <property type="term" value="F:DNA binding"/>
    <property type="evidence" value="ECO:0007669"/>
    <property type="project" value="UniProtKB-KW"/>
</dbReference>
<dbReference type="FunFam" id="1.10.10.10:FF:000028">
    <property type="entry name" value="Fumarate/nitrate reduction transcriptional regulator Fnr"/>
    <property type="match status" value="1"/>
</dbReference>
<dbReference type="Gene3D" id="1.10.10.10">
    <property type="entry name" value="Winged helix-like DNA-binding domain superfamily/Winged helix DNA-binding domain"/>
    <property type="match status" value="1"/>
</dbReference>
<evidence type="ECO:0000313" key="7">
    <source>
        <dbReference type="Proteomes" id="UP000197215"/>
    </source>
</evidence>
<dbReference type="InterPro" id="IPR050397">
    <property type="entry name" value="Env_Response_Regulators"/>
</dbReference>
<evidence type="ECO:0000259" key="5">
    <source>
        <dbReference type="PROSITE" id="PS51063"/>
    </source>
</evidence>
<dbReference type="InterPro" id="IPR018490">
    <property type="entry name" value="cNMP-bd_dom_sf"/>
</dbReference>
<dbReference type="PRINTS" id="PR00034">
    <property type="entry name" value="HTHCRP"/>
</dbReference>
<keyword evidence="3" id="KW-0804">Transcription</keyword>
<dbReference type="GO" id="GO:0005829">
    <property type="term" value="C:cytosol"/>
    <property type="evidence" value="ECO:0007669"/>
    <property type="project" value="TreeGrafter"/>
</dbReference>
<dbReference type="EMBL" id="FYEX01000001">
    <property type="protein sequence ID" value="SNC60103.1"/>
    <property type="molecule type" value="Genomic_DNA"/>
</dbReference>
<dbReference type="CDD" id="cd00092">
    <property type="entry name" value="HTH_CRP"/>
    <property type="match status" value="1"/>
</dbReference>
<dbReference type="Pfam" id="PF00027">
    <property type="entry name" value="cNMP_binding"/>
    <property type="match status" value="1"/>
</dbReference>
<organism evidence="6 7">
    <name type="scientific">Polynucleobacter victoriensis</name>
    <dbReference type="NCBI Taxonomy" id="2049319"/>
    <lineage>
        <taxon>Bacteria</taxon>
        <taxon>Pseudomonadati</taxon>
        <taxon>Pseudomonadota</taxon>
        <taxon>Betaproteobacteria</taxon>
        <taxon>Burkholderiales</taxon>
        <taxon>Burkholderiaceae</taxon>
        <taxon>Polynucleobacter</taxon>
    </lineage>
</organism>
<dbReference type="SUPFAM" id="SSF46785">
    <property type="entry name" value="Winged helix' DNA-binding domain"/>
    <property type="match status" value="1"/>
</dbReference>
<evidence type="ECO:0000259" key="4">
    <source>
        <dbReference type="PROSITE" id="PS50042"/>
    </source>
</evidence>
<protein>
    <submittedName>
        <fullName evidence="6">CRP/FNR family transcriptional regulator, anaerobic regulatory protein</fullName>
    </submittedName>
</protein>
<dbReference type="Proteomes" id="UP000197215">
    <property type="component" value="Unassembled WGS sequence"/>
</dbReference>
<dbReference type="InterPro" id="IPR036390">
    <property type="entry name" value="WH_DNA-bd_sf"/>
</dbReference>
<dbReference type="AlphaFoldDB" id="A0A212T227"/>
<sequence>MNRISSAESPNKCSTCVLGQFCLPVGLSADDANKIDTLVTERVRLKKGDSLYRQGEPLTAVYGIKFGTLKTEYALPDGREQITGFHLPGEMLGLDGIGENHYQSNAIALEDSEACVVRFSDFESLARQIPSLQHQFHRILSRELTQDQRHLLSLGSLRAEERLASFLLNLSDRLAARGYSPIEYHLRMSREEIGSYLGIQLETVSRLFSRFTESGLIQIKQRHIKLVDMDGLLELAGKSRAIHCANPSKAA</sequence>
<accession>A0A212T227</accession>
<evidence type="ECO:0000256" key="2">
    <source>
        <dbReference type="ARBA" id="ARBA00023125"/>
    </source>
</evidence>
<feature type="domain" description="HTH crp-type" evidence="5">
    <location>
        <begin position="157"/>
        <end position="230"/>
    </location>
</feature>
<dbReference type="InterPro" id="IPR036388">
    <property type="entry name" value="WH-like_DNA-bd_sf"/>
</dbReference>
<dbReference type="OrthoDB" id="7643467at2"/>
<keyword evidence="2" id="KW-0238">DNA-binding</keyword>
<dbReference type="SMART" id="SM00100">
    <property type="entry name" value="cNMP"/>
    <property type="match status" value="1"/>
</dbReference>
<dbReference type="SUPFAM" id="SSF51206">
    <property type="entry name" value="cAMP-binding domain-like"/>
    <property type="match status" value="1"/>
</dbReference>
<dbReference type="RefSeq" id="WP_088812063.1">
    <property type="nucleotide sequence ID" value="NZ_FYEX01000001.1"/>
</dbReference>
<dbReference type="InterPro" id="IPR012318">
    <property type="entry name" value="HTH_CRP"/>
</dbReference>
<keyword evidence="7" id="KW-1185">Reference proteome</keyword>
<proteinExistence type="predicted"/>
<reference evidence="7" key="1">
    <citation type="submission" date="2017-06" db="EMBL/GenBank/DDBJ databases">
        <authorList>
            <person name="Varghese N."/>
            <person name="Submissions S."/>
        </authorList>
    </citation>
    <scope>NUCLEOTIDE SEQUENCE [LARGE SCALE GENOMIC DNA]</scope>
    <source>
        <strain evidence="7">MWH-VicM1</strain>
    </source>
</reference>
<gene>
    <name evidence="6" type="ORF">SAMN06295916_0207</name>
</gene>
<dbReference type="SMART" id="SM00419">
    <property type="entry name" value="HTH_CRP"/>
    <property type="match status" value="1"/>
</dbReference>
<dbReference type="Gene3D" id="2.60.120.10">
    <property type="entry name" value="Jelly Rolls"/>
    <property type="match status" value="1"/>
</dbReference>
<dbReference type="InterPro" id="IPR000595">
    <property type="entry name" value="cNMP-bd_dom"/>
</dbReference>
<evidence type="ECO:0000313" key="6">
    <source>
        <dbReference type="EMBL" id="SNC60103.1"/>
    </source>
</evidence>
<feature type="domain" description="Cyclic nucleotide-binding" evidence="4">
    <location>
        <begin position="23"/>
        <end position="93"/>
    </location>
</feature>
<keyword evidence="1" id="KW-0805">Transcription regulation</keyword>
<dbReference type="InterPro" id="IPR014710">
    <property type="entry name" value="RmlC-like_jellyroll"/>
</dbReference>
<dbReference type="PROSITE" id="PS50042">
    <property type="entry name" value="CNMP_BINDING_3"/>
    <property type="match status" value="1"/>
</dbReference>
<dbReference type="PANTHER" id="PTHR24567">
    <property type="entry name" value="CRP FAMILY TRANSCRIPTIONAL REGULATORY PROTEIN"/>
    <property type="match status" value="1"/>
</dbReference>
<dbReference type="CDD" id="cd00038">
    <property type="entry name" value="CAP_ED"/>
    <property type="match status" value="1"/>
</dbReference>